<accession>A0A3L8GG04</accession>
<dbReference type="Pfam" id="PF12051">
    <property type="entry name" value="DUF3533"/>
    <property type="match status" value="1"/>
</dbReference>
<feature type="compositionally biased region" description="Polar residues" evidence="5">
    <location>
        <begin position="546"/>
        <end position="557"/>
    </location>
</feature>
<evidence type="ECO:0000256" key="6">
    <source>
        <dbReference type="SAM" id="Phobius"/>
    </source>
</evidence>
<feature type="transmembrane region" description="Helical" evidence="6">
    <location>
        <begin position="647"/>
        <end position="667"/>
    </location>
</feature>
<protein>
    <submittedName>
        <fullName evidence="8">YhgE/Pip domain-containing protein</fullName>
    </submittedName>
</protein>
<evidence type="ECO:0000256" key="4">
    <source>
        <dbReference type="ARBA" id="ARBA00023136"/>
    </source>
</evidence>
<dbReference type="InterPro" id="IPR023908">
    <property type="entry name" value="xxxLxxG_rpt"/>
</dbReference>
<feature type="transmembrane region" description="Helical" evidence="6">
    <location>
        <begin position="716"/>
        <end position="739"/>
    </location>
</feature>
<evidence type="ECO:0000256" key="2">
    <source>
        <dbReference type="ARBA" id="ARBA00022692"/>
    </source>
</evidence>
<dbReference type="RefSeq" id="WP_121791937.1">
    <property type="nucleotide sequence ID" value="NZ_QLQC01000021.1"/>
</dbReference>
<gene>
    <name evidence="8" type="ORF">DIY07_01785</name>
</gene>
<feature type="domain" description="DUF3533" evidence="7">
    <location>
        <begin position="27"/>
        <end position="173"/>
    </location>
</feature>
<feature type="transmembrane region" description="Helical" evidence="6">
    <location>
        <begin position="687"/>
        <end position="710"/>
    </location>
</feature>
<comment type="caution">
    <text evidence="8">The sequence shown here is derived from an EMBL/GenBank/DDBJ whole genome shotgun (WGS) entry which is preliminary data.</text>
</comment>
<dbReference type="NCBIfam" id="TIGR03061">
    <property type="entry name" value="pip_yhgE_Nterm"/>
    <property type="match status" value="1"/>
</dbReference>
<evidence type="ECO:0000256" key="5">
    <source>
        <dbReference type="SAM" id="MobiDB-lite"/>
    </source>
</evidence>
<sequence>MFKETRTLLKSPNLWVTIIGIALVPALYCLVFLSSMWNPYAHFNQFPVAVVNQDKGASLDNKSINVGNEMVDTLSKNKDLDFHFVSEKTAQEKLDAGKYYMIITFPDNFSSKVASVMTKNPEKATITYETSKGHNFISSKISESAMIKLESKVSKTLTKTYNEKLFAKLGQLQDGMGQAAQGSQKLSNGYKEAASGSQQISDNLRLLANSSQTFTAGANKLANGINQYTGGVSQLHTGINSLSDGLFTYTDGVNKLSAGANQLDSKSSELLSGAKQLTAGSAQIQQLAEGANNLQAALAQMQKATTPNPENTANIQALITGLPQLQARINQLNGAVSALPTDAVKPVNLSSLTTAVASIKSQAESLASAAALDKSNTLAAVQSTGAYASLTAGQQAEITAAINNSPSSSTNLATSISEKASAIDEGLKTISTSAQQLASLVGQLTTLQTSLAQINAGTNQALPNATSALTKLSAGMGQINSNLSLMVPGSQRLSGGIQMLQGQLSSKGQELSTGITRYTGAVSQLSNGASTLAAKNPQLRDGVTELNSGSNTINEKSGQLVDGGNQLADGASKMTDGSAKLAQGGNKLKDGIAALSVGTSTLAEKLAMADKGLSTVSFKKDNSNRLANPIKVSHKDKDNVKTNGVGMAPYMMSVALLVAAMAANIIFYDSLKGEKHQSRYDWAKSKLLINGLISSLASLVVYTTILFMGFEPNHKGLTFLVILLTSWALMAVVTALLGWDRRFGSFASLFFLLFQLGSSAGTYPLEICPPIFTKIGKFLPMSYSVAGLRQAISMTGNIAKPASMLALFTIGAMLVGLVIYRDKD</sequence>
<evidence type="ECO:0000313" key="9">
    <source>
        <dbReference type="Proteomes" id="UP000269148"/>
    </source>
</evidence>
<dbReference type="InterPro" id="IPR011049">
    <property type="entry name" value="Serralysin-like_metalloprot_C"/>
</dbReference>
<dbReference type="InterPro" id="IPR017500">
    <property type="entry name" value="Phage_infect_YhgE_N"/>
</dbReference>
<dbReference type="PANTHER" id="PTHR43077:SF5">
    <property type="entry name" value="PHAGE INFECTION PROTEIN"/>
    <property type="match status" value="1"/>
</dbReference>
<dbReference type="InterPro" id="IPR017501">
    <property type="entry name" value="Phage_infect_YhgE_C"/>
</dbReference>
<reference evidence="8 9" key="1">
    <citation type="submission" date="2018-06" db="EMBL/GenBank/DDBJ databases">
        <title>Mutators as drivers of adaptation in pathogenic bacteria and a risk factor for host jumps and vaccine escape.</title>
        <authorList>
            <person name="Barnes A.C."/>
            <person name="Silayeva O."/>
        </authorList>
    </citation>
    <scope>NUCLEOTIDE SEQUENCE [LARGE SCALE GENOMIC DNA]</scope>
    <source>
        <strain evidence="8 9">QMA0445</strain>
    </source>
</reference>
<feature type="transmembrane region" description="Helical" evidence="6">
    <location>
        <begin position="12"/>
        <end position="37"/>
    </location>
</feature>
<dbReference type="STRING" id="1346.BMF34_02000"/>
<keyword evidence="4 6" id="KW-0472">Membrane</keyword>
<name>A0A3L8GG04_STRIN</name>
<dbReference type="Proteomes" id="UP000269148">
    <property type="component" value="Unassembled WGS sequence"/>
</dbReference>
<dbReference type="AlphaFoldDB" id="A0A3L8GG04"/>
<feature type="transmembrane region" description="Helical" evidence="6">
    <location>
        <begin position="746"/>
        <end position="765"/>
    </location>
</feature>
<dbReference type="NCBIfam" id="TIGR03062">
    <property type="entry name" value="pip_yhgE_Cterm"/>
    <property type="match status" value="1"/>
</dbReference>
<dbReference type="InterPro" id="IPR022703">
    <property type="entry name" value="DUF3533"/>
</dbReference>
<evidence type="ECO:0000256" key="1">
    <source>
        <dbReference type="ARBA" id="ARBA00004141"/>
    </source>
</evidence>
<feature type="region of interest" description="Disordered" evidence="5">
    <location>
        <begin position="546"/>
        <end position="569"/>
    </location>
</feature>
<dbReference type="Gene3D" id="1.10.287.950">
    <property type="entry name" value="Methyl-accepting chemotaxis protein"/>
    <property type="match status" value="1"/>
</dbReference>
<comment type="subcellular location">
    <subcellularLocation>
        <location evidence="1">Membrane</location>
        <topology evidence="1">Multi-pass membrane protein</topology>
    </subcellularLocation>
</comment>
<evidence type="ECO:0000256" key="3">
    <source>
        <dbReference type="ARBA" id="ARBA00022989"/>
    </source>
</evidence>
<dbReference type="Gene3D" id="3.40.1710.10">
    <property type="entry name" value="abc type-2 transporter like domain"/>
    <property type="match status" value="1"/>
</dbReference>
<dbReference type="PANTHER" id="PTHR43077">
    <property type="entry name" value="TRANSPORT PERMEASE YVFS-RELATED"/>
    <property type="match status" value="1"/>
</dbReference>
<feature type="transmembrane region" description="Helical" evidence="6">
    <location>
        <begin position="802"/>
        <end position="820"/>
    </location>
</feature>
<evidence type="ECO:0000313" key="8">
    <source>
        <dbReference type="EMBL" id="RLU58792.1"/>
    </source>
</evidence>
<evidence type="ECO:0000259" key="7">
    <source>
        <dbReference type="Pfam" id="PF12051"/>
    </source>
</evidence>
<dbReference type="OrthoDB" id="9811483at2"/>
<dbReference type="GO" id="GO:0016020">
    <property type="term" value="C:membrane"/>
    <property type="evidence" value="ECO:0007669"/>
    <property type="project" value="UniProtKB-SubCell"/>
</dbReference>
<dbReference type="NCBIfam" id="TIGR03057">
    <property type="entry name" value="xxxLxxG_by_4"/>
    <property type="match status" value="5"/>
</dbReference>
<organism evidence="8 9">
    <name type="scientific">Streptococcus iniae</name>
    <name type="common">Streptococcus shiloi</name>
    <dbReference type="NCBI Taxonomy" id="1346"/>
    <lineage>
        <taxon>Bacteria</taxon>
        <taxon>Bacillati</taxon>
        <taxon>Bacillota</taxon>
        <taxon>Bacilli</taxon>
        <taxon>Lactobacillales</taxon>
        <taxon>Streptococcaceae</taxon>
        <taxon>Streptococcus</taxon>
    </lineage>
</organism>
<proteinExistence type="predicted"/>
<dbReference type="InterPro" id="IPR051328">
    <property type="entry name" value="T7SS_ABC-Transporter"/>
</dbReference>
<dbReference type="SUPFAM" id="SSF101967">
    <property type="entry name" value="Adhesin YadA, collagen-binding domain"/>
    <property type="match status" value="1"/>
</dbReference>
<keyword evidence="2 6" id="KW-0812">Transmembrane</keyword>
<dbReference type="EMBL" id="QLQD01000018">
    <property type="protein sequence ID" value="RLU58792.1"/>
    <property type="molecule type" value="Genomic_DNA"/>
</dbReference>
<keyword evidence="3 6" id="KW-1133">Transmembrane helix</keyword>